<name>A0A0A3Y0E9_BRAJP</name>
<dbReference type="Proteomes" id="UP000030377">
    <property type="component" value="Unassembled WGS sequence"/>
</dbReference>
<evidence type="ECO:0000313" key="2">
    <source>
        <dbReference type="EMBL" id="KGT79009.1"/>
    </source>
</evidence>
<dbReference type="PANTHER" id="PTHR39328:SF1">
    <property type="entry name" value="BLL2871 PROTEIN"/>
    <property type="match status" value="1"/>
</dbReference>
<dbReference type="PANTHER" id="PTHR39328">
    <property type="entry name" value="BLL2871 PROTEIN"/>
    <property type="match status" value="1"/>
</dbReference>
<dbReference type="InterPro" id="IPR010430">
    <property type="entry name" value="DUF1028"/>
</dbReference>
<comment type="caution">
    <text evidence="2">The sequence shown here is derived from an EMBL/GenBank/DDBJ whole genome shotgun (WGS) entry which is preliminary data.</text>
</comment>
<evidence type="ECO:0000313" key="3">
    <source>
        <dbReference type="Proteomes" id="UP000030377"/>
    </source>
</evidence>
<dbReference type="STRING" id="375.BKD09_RS36540"/>
<evidence type="ECO:0000256" key="1">
    <source>
        <dbReference type="SAM" id="MobiDB-lite"/>
    </source>
</evidence>
<dbReference type="RefSeq" id="WP_028157099.1">
    <property type="nucleotide sequence ID" value="NZ_JANUDC010000001.1"/>
</dbReference>
<reference evidence="2 3" key="1">
    <citation type="submission" date="2014-09" db="EMBL/GenBank/DDBJ databases">
        <title>Draft genome of Bradyrhizobium japonicum Is-34.</title>
        <authorList>
            <person name="Tsurumaru H."/>
            <person name="Yamakawa T."/>
            <person name="Hashimoto S."/>
            <person name="Okizaki K."/>
            <person name="Kanesaki Y."/>
            <person name="Yoshikawa H."/>
            <person name="Yajima S."/>
        </authorList>
    </citation>
    <scope>NUCLEOTIDE SEQUENCE [LARGE SCALE GENOMIC DNA]</scope>
    <source>
        <strain evidence="2 3">Is-34</strain>
    </source>
</reference>
<organism evidence="2 3">
    <name type="scientific">Bradyrhizobium japonicum</name>
    <dbReference type="NCBI Taxonomy" id="375"/>
    <lineage>
        <taxon>Bacteria</taxon>
        <taxon>Pseudomonadati</taxon>
        <taxon>Pseudomonadota</taxon>
        <taxon>Alphaproteobacteria</taxon>
        <taxon>Hyphomicrobiales</taxon>
        <taxon>Nitrobacteraceae</taxon>
        <taxon>Bradyrhizobium</taxon>
    </lineage>
</organism>
<sequence length="236" mass="25188">MTWSIIARDPATGQFGIAVATRFFAVGARVPYIAAGLGAIATQAFVNPYYGIDGVKLLREGLNAHDVLATLLATDDGRESRQIHIMDASGAIAAHTGRDCVDWCGHIAGSGFSIAGNMLAGADVLDETAKTYIANDSLPFPRRLLAAMRAGEAAGGDKRGKQSAALLIHGEEEWPALDIRADDHPDPLGELERLERVSQELWVHFRSSMPTRQNPAGNTDRSVIDASIAASRARQS</sequence>
<protein>
    <submittedName>
        <fullName evidence="2">Pilus assembly protein</fullName>
    </submittedName>
</protein>
<dbReference type="Pfam" id="PF06267">
    <property type="entry name" value="DUF1028"/>
    <property type="match status" value="1"/>
</dbReference>
<dbReference type="InterPro" id="IPR029055">
    <property type="entry name" value="Ntn_hydrolases_N"/>
</dbReference>
<dbReference type="AlphaFoldDB" id="A0A0A3Y0E9"/>
<dbReference type="Gene3D" id="3.60.20.10">
    <property type="entry name" value="Glutamine Phosphoribosylpyrophosphate, subunit 1, domain 1"/>
    <property type="match status" value="1"/>
</dbReference>
<dbReference type="EMBL" id="JRPN01000014">
    <property type="protein sequence ID" value="KGT79009.1"/>
    <property type="molecule type" value="Genomic_DNA"/>
</dbReference>
<proteinExistence type="predicted"/>
<dbReference type="eggNOG" id="COG3342">
    <property type="taxonomic scope" value="Bacteria"/>
</dbReference>
<feature type="compositionally biased region" description="Polar residues" evidence="1">
    <location>
        <begin position="208"/>
        <end position="221"/>
    </location>
</feature>
<feature type="region of interest" description="Disordered" evidence="1">
    <location>
        <begin position="208"/>
        <end position="236"/>
    </location>
</feature>
<gene>
    <name evidence="2" type="ORF">MA20_16755</name>
</gene>
<accession>A0A0A3Y0E9</accession>
<dbReference type="SUPFAM" id="SSF56235">
    <property type="entry name" value="N-terminal nucleophile aminohydrolases (Ntn hydrolases)"/>
    <property type="match status" value="1"/>
</dbReference>